<comment type="subcellular location">
    <subcellularLocation>
        <location evidence="1">Cell inner membrane</location>
        <topology evidence="1">Multi-pass membrane protein</topology>
    </subcellularLocation>
    <subcellularLocation>
        <location evidence="6">Cell membrane</location>
        <topology evidence="6">Multi-pass membrane protein</topology>
    </subcellularLocation>
</comment>
<keyword evidence="6" id="KW-0050">Antiport</keyword>
<dbReference type="NCBIfam" id="TIGR00773">
    <property type="entry name" value="NhaA"/>
    <property type="match status" value="1"/>
</dbReference>
<evidence type="ECO:0000256" key="3">
    <source>
        <dbReference type="ARBA" id="ARBA00022692"/>
    </source>
</evidence>
<evidence type="ECO:0000313" key="7">
    <source>
        <dbReference type="EMBL" id="AHJ63000.1"/>
    </source>
</evidence>
<evidence type="ECO:0000256" key="1">
    <source>
        <dbReference type="ARBA" id="ARBA00004429"/>
    </source>
</evidence>
<comment type="catalytic activity">
    <reaction evidence="6">
        <text>Na(+)(in) + 2 H(+)(out) = Na(+)(out) + 2 H(+)(in)</text>
        <dbReference type="Rhea" id="RHEA:29251"/>
        <dbReference type="ChEBI" id="CHEBI:15378"/>
        <dbReference type="ChEBI" id="CHEBI:29101"/>
    </reaction>
</comment>
<sequence length="383" mass="40375">MQNRHHARLLPSSVLLTHEAAAGVILMAASAIGMLCANSTWQTSYEHWLNIETGPLTVRGWINDALMALFFLLAGLEIKREILYGHLSHWSQRLLPGVAAIGGMVVPATIYVAFNHSGEALRGWAIPTATDIAFALGVLALAGSRVPAILKVFLTALAIVDDLGAVLVIALFYTGTLSVLPGAGVVAILGLLLMLNRQGVRMLFPYLLAGVPLWWLTLKSGIHPTVAGVGLALLIPAGHDEASPLMRLEHMLSWPVRFVILPLFGFANAGISLHGVTVGQMLSPLTLGVGAALMLGKPLGVLGAVSILQLSGASGFPPYITWRHRIGIAFLCGIGFTMSLFIAILAFPGTAAVNQIKLGILSGSMLSGLCGYILLRGPAVADR</sequence>
<reference evidence="8" key="1">
    <citation type="submission" date="2012-06" db="EMBL/GenBank/DDBJ databases">
        <title>Genome analysis of multiple Granulibacter bethesdensis isolates demonstrates substantial genome diversity.</title>
        <authorList>
            <person name="Greenberg D.E."/>
            <person name="Porcella S.F."/>
            <person name="Zarember K."/>
            <person name="Zelazny A.M."/>
            <person name="Bruno D."/>
            <person name="Martens C."/>
            <person name="Barbian K.D."/>
            <person name="Jaske E."/>
            <person name="Holland S.M."/>
        </authorList>
    </citation>
    <scope>NUCLEOTIDE SEQUENCE [LARGE SCALE GENOMIC DNA]</scope>
    <source>
        <strain evidence="8">CGDNIH3</strain>
    </source>
</reference>
<feature type="transmembrane region" description="Helical" evidence="6">
    <location>
        <begin position="254"/>
        <end position="273"/>
    </location>
</feature>
<evidence type="ECO:0000256" key="6">
    <source>
        <dbReference type="HAMAP-Rule" id="MF_01844"/>
    </source>
</evidence>
<keyword evidence="5 6" id="KW-0472">Membrane</keyword>
<dbReference type="Proteomes" id="UP000019438">
    <property type="component" value="Chromosome"/>
</dbReference>
<feature type="transmembrane region" description="Helical" evidence="6">
    <location>
        <begin position="149"/>
        <end position="173"/>
    </location>
</feature>
<feature type="transmembrane region" description="Helical" evidence="6">
    <location>
        <begin position="20"/>
        <end position="41"/>
    </location>
</feature>
<keyword evidence="6" id="KW-0813">Transport</keyword>
<dbReference type="PANTHER" id="PTHR30341">
    <property type="entry name" value="SODIUM ION/PROTON ANTIPORTER NHAA-RELATED"/>
    <property type="match status" value="1"/>
</dbReference>
<dbReference type="RefSeq" id="WP_025286620.1">
    <property type="nucleotide sequence ID" value="NZ_CP003181.2"/>
</dbReference>
<keyword evidence="6" id="KW-0739">Sodium transport</keyword>
<comment type="function">
    <text evidence="6">Na(+)/H(+) antiporter that extrudes sodium in exchange for external protons.</text>
</comment>
<accession>A0AAN0RDL7</accession>
<keyword evidence="2 6" id="KW-1003">Cell membrane</keyword>
<feature type="transmembrane region" description="Helical" evidence="6">
    <location>
        <begin position="358"/>
        <end position="375"/>
    </location>
</feature>
<dbReference type="PANTHER" id="PTHR30341:SF0">
    <property type="entry name" value="NA(+)_H(+) ANTIPORTER NHAA"/>
    <property type="match status" value="1"/>
</dbReference>
<feature type="transmembrane region" description="Helical" evidence="6">
    <location>
        <begin position="285"/>
        <end position="308"/>
    </location>
</feature>
<name>A0AAN0RDL7_9PROT</name>
<dbReference type="HAMAP" id="MF_01844">
    <property type="entry name" value="NhaA"/>
    <property type="match status" value="1"/>
</dbReference>
<evidence type="ECO:0000313" key="8">
    <source>
        <dbReference type="Proteomes" id="UP000019438"/>
    </source>
</evidence>
<dbReference type="EMBL" id="CP003181">
    <property type="protein sequence ID" value="AHJ63000.1"/>
    <property type="molecule type" value="Genomic_DNA"/>
</dbReference>
<feature type="transmembrane region" description="Helical" evidence="6">
    <location>
        <begin position="328"/>
        <end position="346"/>
    </location>
</feature>
<evidence type="ECO:0000256" key="5">
    <source>
        <dbReference type="ARBA" id="ARBA00023136"/>
    </source>
</evidence>
<dbReference type="InterPro" id="IPR023171">
    <property type="entry name" value="Na/H_antiporter_dom_sf"/>
</dbReference>
<dbReference type="Pfam" id="PF06965">
    <property type="entry name" value="Na_H_antiport_1"/>
    <property type="match status" value="1"/>
</dbReference>
<dbReference type="InterPro" id="IPR004670">
    <property type="entry name" value="NhaA"/>
</dbReference>
<dbReference type="KEGG" id="gbc:GbCGDNIH3_1200"/>
<protein>
    <recommendedName>
        <fullName evidence="6">Na(+)/H(+) antiporter NhaA</fullName>
    </recommendedName>
    <alternativeName>
        <fullName evidence="6">Sodium/proton antiporter NhaA</fullName>
    </alternativeName>
</protein>
<comment type="similarity">
    <text evidence="6">Belongs to the NhaA Na(+)/H(+) (TC 2.A.33) antiporter family.</text>
</comment>
<feature type="transmembrane region" description="Helical" evidence="6">
    <location>
        <begin position="61"/>
        <end position="78"/>
    </location>
</feature>
<dbReference type="GO" id="GO:0015385">
    <property type="term" value="F:sodium:proton antiporter activity"/>
    <property type="evidence" value="ECO:0007669"/>
    <property type="project" value="UniProtKB-UniRule"/>
</dbReference>
<dbReference type="AlphaFoldDB" id="A0AAN0RDL7"/>
<keyword evidence="3 6" id="KW-0812">Transmembrane</keyword>
<keyword evidence="6" id="KW-0915">Sodium</keyword>
<gene>
    <name evidence="6" type="primary">nhaA</name>
    <name evidence="7" type="ORF">GbCGDNIH3_1200</name>
</gene>
<dbReference type="GO" id="GO:0005886">
    <property type="term" value="C:plasma membrane"/>
    <property type="evidence" value="ECO:0007669"/>
    <property type="project" value="UniProtKB-SubCell"/>
</dbReference>
<dbReference type="Gene3D" id="1.20.1530.10">
    <property type="entry name" value="Na+/H+ antiporter like domain"/>
    <property type="match status" value="1"/>
</dbReference>
<evidence type="ECO:0000256" key="2">
    <source>
        <dbReference type="ARBA" id="ARBA00022475"/>
    </source>
</evidence>
<feature type="transmembrane region" description="Helical" evidence="6">
    <location>
        <begin position="120"/>
        <end position="142"/>
    </location>
</feature>
<feature type="transmembrane region" description="Helical" evidence="6">
    <location>
        <begin position="94"/>
        <end position="114"/>
    </location>
</feature>
<feature type="transmembrane region" description="Helical" evidence="6">
    <location>
        <begin position="179"/>
        <end position="195"/>
    </location>
</feature>
<keyword evidence="4 6" id="KW-1133">Transmembrane helix</keyword>
<proteinExistence type="inferred from homology"/>
<dbReference type="GO" id="GO:0006885">
    <property type="term" value="P:regulation of pH"/>
    <property type="evidence" value="ECO:0007669"/>
    <property type="project" value="UniProtKB-UniRule"/>
</dbReference>
<evidence type="ECO:0000256" key="4">
    <source>
        <dbReference type="ARBA" id="ARBA00022989"/>
    </source>
</evidence>
<dbReference type="NCBIfam" id="NF007111">
    <property type="entry name" value="PRK09560.1"/>
    <property type="match status" value="1"/>
</dbReference>
<organism evidence="7 8">
    <name type="scientific">Granulibacter bethesdensis</name>
    <dbReference type="NCBI Taxonomy" id="364410"/>
    <lineage>
        <taxon>Bacteria</taxon>
        <taxon>Pseudomonadati</taxon>
        <taxon>Pseudomonadota</taxon>
        <taxon>Alphaproteobacteria</taxon>
        <taxon>Acetobacterales</taxon>
        <taxon>Acetobacteraceae</taxon>
        <taxon>Granulibacter</taxon>
    </lineage>
</organism>
<keyword evidence="6" id="KW-0406">Ion transport</keyword>